<feature type="transmembrane region" description="Helical" evidence="7">
    <location>
        <begin position="431"/>
        <end position="455"/>
    </location>
</feature>
<dbReference type="OrthoDB" id="10261753at2759"/>
<sequence length="459" mass="51639">MFDLLKIKKGGTEEERARLIAARSIQVEDDGLEDKYKLVYWIYFIYGIAMLLPWNVFITASEYFARRFAATPYEEKFQNYFSTYFTITNLLTFVLILYMQNKVSKASYHVDSFISILINTIVFGILAVTVETQIGGSGYFWFIMALIVLTGATTSFFQNSVFSEASQLPPMYMQAVLSGQGIAGVIVAVSSILSALAGNTNDTPDESSISRSAFLYFLSAFLITAAALVGRIVVVRLPFYRRQMNARNEVIRVEEEILEEQQHPVDRAPVNIMSIVRKSSGLIFTVGYIFIITLMLFPSVTALIKSVRRPESNVSKKGGRFFDDDIFVAFHFLLFNVGDWVGRMMPVSSIFQIFQVKYLVLLSTLRSVFIPLFLVCNVIVSEQRRLPVLINSDFVYFILIWIFAVSNGWICSLAMMAAPQLESIKSAHEKSLVGSVMSFSLVVGLAIGGSLSFIARWMV</sequence>
<evidence type="ECO:0000313" key="8">
    <source>
        <dbReference type="EMBL" id="EPB92713.1"/>
    </source>
</evidence>
<keyword evidence="9" id="KW-1185">Reference proteome</keyword>
<comment type="subcellular location">
    <subcellularLocation>
        <location evidence="1">Membrane</location>
        <topology evidence="1">Multi-pass membrane protein</topology>
    </subcellularLocation>
</comment>
<feature type="transmembrane region" description="Helical" evidence="7">
    <location>
        <begin position="38"/>
        <end position="60"/>
    </location>
</feature>
<dbReference type="Pfam" id="PF01733">
    <property type="entry name" value="Nucleoside_tran"/>
    <property type="match status" value="1"/>
</dbReference>
<dbReference type="PIRSF" id="PIRSF016379">
    <property type="entry name" value="ENT"/>
    <property type="match status" value="1"/>
</dbReference>
<dbReference type="GO" id="GO:0034257">
    <property type="term" value="F:nicotinamide riboside transmembrane transporter activity"/>
    <property type="evidence" value="ECO:0007669"/>
    <property type="project" value="TreeGrafter"/>
</dbReference>
<evidence type="ECO:0000313" key="9">
    <source>
        <dbReference type="Proteomes" id="UP000014254"/>
    </source>
</evidence>
<accession>S2KB66</accession>
<evidence type="ECO:0008006" key="10">
    <source>
        <dbReference type="Google" id="ProtNLM"/>
    </source>
</evidence>
<evidence type="ECO:0000256" key="2">
    <source>
        <dbReference type="ARBA" id="ARBA00007965"/>
    </source>
</evidence>
<dbReference type="AlphaFoldDB" id="S2KB66"/>
<organism evidence="8 9">
    <name type="scientific">Mucor circinelloides f. circinelloides (strain 1006PhL)</name>
    <name type="common">Mucormycosis agent</name>
    <name type="synonym">Calyptromyces circinelloides</name>
    <dbReference type="NCBI Taxonomy" id="1220926"/>
    <lineage>
        <taxon>Eukaryota</taxon>
        <taxon>Fungi</taxon>
        <taxon>Fungi incertae sedis</taxon>
        <taxon>Mucoromycota</taxon>
        <taxon>Mucoromycotina</taxon>
        <taxon>Mucoromycetes</taxon>
        <taxon>Mucorales</taxon>
        <taxon>Mucorineae</taxon>
        <taxon>Mucoraceae</taxon>
        <taxon>Mucor</taxon>
    </lineage>
</organism>
<dbReference type="PANTHER" id="PTHR10332:SF88">
    <property type="entry name" value="EQUILIBRATIVE NUCLEOSIDE TRANSPORTER 1, ISOFORM A"/>
    <property type="match status" value="1"/>
</dbReference>
<keyword evidence="4 7" id="KW-0812">Transmembrane</keyword>
<evidence type="ECO:0000256" key="1">
    <source>
        <dbReference type="ARBA" id="ARBA00004141"/>
    </source>
</evidence>
<dbReference type="GO" id="GO:0000329">
    <property type="term" value="C:fungal-type vacuole membrane"/>
    <property type="evidence" value="ECO:0007669"/>
    <property type="project" value="TreeGrafter"/>
</dbReference>
<name>S2KB66_MUCC1</name>
<evidence type="ECO:0000256" key="3">
    <source>
        <dbReference type="ARBA" id="ARBA00022448"/>
    </source>
</evidence>
<protein>
    <recommendedName>
        <fullName evidence="10">Equilibrative nucleoside transporter 1</fullName>
    </recommendedName>
</protein>
<feature type="transmembrane region" description="Helical" evidence="7">
    <location>
        <begin position="171"/>
        <end position="193"/>
    </location>
</feature>
<feature type="transmembrane region" description="Helical" evidence="7">
    <location>
        <begin position="395"/>
        <end position="419"/>
    </location>
</feature>
<dbReference type="InterPro" id="IPR002259">
    <property type="entry name" value="Eqnu_transpt"/>
</dbReference>
<feature type="transmembrane region" description="Helical" evidence="7">
    <location>
        <begin position="213"/>
        <end position="234"/>
    </location>
</feature>
<dbReference type="GO" id="GO:0005886">
    <property type="term" value="C:plasma membrane"/>
    <property type="evidence" value="ECO:0007669"/>
    <property type="project" value="TreeGrafter"/>
</dbReference>
<dbReference type="PANTHER" id="PTHR10332">
    <property type="entry name" value="EQUILIBRATIVE NUCLEOSIDE TRANSPORTER"/>
    <property type="match status" value="1"/>
</dbReference>
<reference evidence="9" key="1">
    <citation type="submission" date="2013-05" db="EMBL/GenBank/DDBJ databases">
        <title>The Genome sequence of Mucor circinelloides f. circinelloides 1006PhL.</title>
        <authorList>
            <consortium name="The Broad Institute Genomics Platform"/>
            <person name="Cuomo C."/>
            <person name="Earl A."/>
            <person name="Findley K."/>
            <person name="Lee S.C."/>
            <person name="Walker B."/>
            <person name="Young S."/>
            <person name="Zeng Q."/>
            <person name="Gargeya S."/>
            <person name="Fitzgerald M."/>
            <person name="Haas B."/>
            <person name="Abouelleil A."/>
            <person name="Allen A.W."/>
            <person name="Alvarado L."/>
            <person name="Arachchi H.M."/>
            <person name="Berlin A.M."/>
            <person name="Chapman S.B."/>
            <person name="Gainer-Dewar J."/>
            <person name="Goldberg J."/>
            <person name="Griggs A."/>
            <person name="Gujja S."/>
            <person name="Hansen M."/>
            <person name="Howarth C."/>
            <person name="Imamovic A."/>
            <person name="Ireland A."/>
            <person name="Larimer J."/>
            <person name="McCowan C."/>
            <person name="Murphy C."/>
            <person name="Pearson M."/>
            <person name="Poon T.W."/>
            <person name="Priest M."/>
            <person name="Roberts A."/>
            <person name="Saif S."/>
            <person name="Shea T."/>
            <person name="Sisk P."/>
            <person name="Sykes S."/>
            <person name="Wortman J."/>
            <person name="Nusbaum C."/>
            <person name="Birren B."/>
        </authorList>
    </citation>
    <scope>NUCLEOTIDE SEQUENCE [LARGE SCALE GENOMIC DNA]</scope>
    <source>
        <strain evidence="9">1006PhL</strain>
    </source>
</reference>
<proteinExistence type="inferred from homology"/>
<comment type="similarity">
    <text evidence="2">Belongs to the SLC29A/ENT transporter (TC 2.A.57) family.</text>
</comment>
<feature type="transmembrane region" description="Helical" evidence="7">
    <location>
        <begin position="139"/>
        <end position="159"/>
    </location>
</feature>
<dbReference type="VEuPathDB" id="FungiDB:HMPREF1544_00442"/>
<gene>
    <name evidence="8" type="ORF">HMPREF1544_00442</name>
</gene>
<dbReference type="Proteomes" id="UP000014254">
    <property type="component" value="Unassembled WGS sequence"/>
</dbReference>
<dbReference type="OMA" id="GSPWTTK"/>
<dbReference type="GO" id="GO:0015205">
    <property type="term" value="F:nucleobase transmembrane transporter activity"/>
    <property type="evidence" value="ECO:0007669"/>
    <property type="project" value="TreeGrafter"/>
</dbReference>
<feature type="transmembrane region" description="Helical" evidence="7">
    <location>
        <begin position="110"/>
        <end position="127"/>
    </location>
</feature>
<feature type="transmembrane region" description="Helical" evidence="7">
    <location>
        <begin position="282"/>
        <end position="306"/>
    </location>
</feature>
<feature type="transmembrane region" description="Helical" evidence="7">
    <location>
        <begin position="80"/>
        <end position="98"/>
    </location>
</feature>
<evidence type="ECO:0000256" key="4">
    <source>
        <dbReference type="ARBA" id="ARBA00022692"/>
    </source>
</evidence>
<keyword evidence="5 7" id="KW-1133">Transmembrane helix</keyword>
<evidence type="ECO:0000256" key="5">
    <source>
        <dbReference type="ARBA" id="ARBA00022989"/>
    </source>
</evidence>
<dbReference type="STRING" id="1220926.S2KB66"/>
<evidence type="ECO:0000256" key="7">
    <source>
        <dbReference type="SAM" id="Phobius"/>
    </source>
</evidence>
<feature type="transmembrane region" description="Helical" evidence="7">
    <location>
        <begin position="358"/>
        <end position="380"/>
    </location>
</feature>
<dbReference type="PRINTS" id="PR01130">
    <property type="entry name" value="DERENTRNSPRT"/>
</dbReference>
<evidence type="ECO:0000256" key="6">
    <source>
        <dbReference type="ARBA" id="ARBA00023136"/>
    </source>
</evidence>
<dbReference type="eggNOG" id="KOG1479">
    <property type="taxonomic scope" value="Eukaryota"/>
</dbReference>
<keyword evidence="3" id="KW-0813">Transport</keyword>
<dbReference type="EMBL" id="KE123898">
    <property type="protein sequence ID" value="EPB92713.1"/>
    <property type="molecule type" value="Genomic_DNA"/>
</dbReference>
<dbReference type="InParanoid" id="S2KB66"/>
<keyword evidence="6 7" id="KW-0472">Membrane</keyword>